<evidence type="ECO:0000313" key="2">
    <source>
        <dbReference type="EMBL" id="RRJ91276.1"/>
    </source>
</evidence>
<dbReference type="OrthoDB" id="9794575at2"/>
<keyword evidence="2" id="KW-0808">Transferase</keyword>
<dbReference type="Gene3D" id="3.40.50.2000">
    <property type="entry name" value="Glycogen Phosphorylase B"/>
    <property type="match status" value="2"/>
</dbReference>
<comment type="caution">
    <text evidence="2">The sequence shown here is derived from an EMBL/GenBank/DDBJ whole genome shotgun (WGS) entry which is preliminary data.</text>
</comment>
<dbReference type="AlphaFoldDB" id="A0A3P3WB89"/>
<dbReference type="Proteomes" id="UP000275719">
    <property type="component" value="Unassembled WGS sequence"/>
</dbReference>
<dbReference type="SUPFAM" id="SSF53756">
    <property type="entry name" value="UDP-Glycosyltransferase/glycogen phosphorylase"/>
    <property type="match status" value="1"/>
</dbReference>
<reference evidence="2 3" key="1">
    <citation type="submission" date="2018-11" db="EMBL/GenBank/DDBJ databases">
        <title>Flavobacterium sp. nov., YIM 102701-2 draft genome.</title>
        <authorList>
            <person name="Li G."/>
            <person name="Jiang Y."/>
        </authorList>
    </citation>
    <scope>NUCLEOTIDE SEQUENCE [LARGE SCALE GENOMIC DNA]</scope>
    <source>
        <strain evidence="2 3">YIM 102701-2</strain>
    </source>
</reference>
<dbReference type="Pfam" id="PF13439">
    <property type="entry name" value="Glyco_transf_4"/>
    <property type="match status" value="1"/>
</dbReference>
<gene>
    <name evidence="2" type="ORF">EG240_06290</name>
</gene>
<feature type="domain" description="Glycosyltransferase subfamily 4-like N-terminal" evidence="1">
    <location>
        <begin position="106"/>
        <end position="235"/>
    </location>
</feature>
<evidence type="ECO:0000313" key="3">
    <source>
        <dbReference type="Proteomes" id="UP000275719"/>
    </source>
</evidence>
<dbReference type="Pfam" id="PF13692">
    <property type="entry name" value="Glyco_trans_1_4"/>
    <property type="match status" value="1"/>
</dbReference>
<sequence>MKKKVLIITYYWPPAGGPGVQRWLKFVKYLPDFDIEPIVFIPENPNYPIIDSELQKDINPNTIIIKNPISEPYKLASIFSKKTTNAISSGIIPNKKKQSFLDKFLLYVRGNFFIPDARIGWVKPSVSVLDNYIKEYPVDLIITTGPPHSLHLIGLELKNKLNCKWFADFRDPWTSIGYHKQLKLTERSKEKHLKLEKEVLNTADHILVTSPTTKNEFTKLTHKPITVITNGYDVEYIQKKPLDSKFSIAHIGSFLSERNPRIFWKALSELIKENKDFKEDFELKLIGKVSQEILDVVSEFKLSNYLNNLGYLSHNQALIEQRSSQVLLLVEIDSEETVGIIPGKLFEYMAAERPILAIGPEGADFSNIIKETNSGTFFTYDQKDEIKEQIIKLYDLYKQNELKVYAMGLQYYSRKKLTEKLANIIKNEA</sequence>
<evidence type="ECO:0000259" key="1">
    <source>
        <dbReference type="Pfam" id="PF13439"/>
    </source>
</evidence>
<name>A0A3P3WB89_9FLAO</name>
<dbReference type="InterPro" id="IPR028098">
    <property type="entry name" value="Glyco_trans_4-like_N"/>
</dbReference>
<accession>A0A3P3WB89</accession>
<dbReference type="RefSeq" id="WP_125018544.1">
    <property type="nucleotide sequence ID" value="NZ_RQVQ01000011.1"/>
</dbReference>
<dbReference type="CDD" id="cd03794">
    <property type="entry name" value="GT4_WbuB-like"/>
    <property type="match status" value="1"/>
</dbReference>
<dbReference type="EMBL" id="RQVQ01000011">
    <property type="protein sequence ID" value="RRJ91276.1"/>
    <property type="molecule type" value="Genomic_DNA"/>
</dbReference>
<organism evidence="2 3">
    <name type="scientific">Paenimyroides tangerinum</name>
    <dbReference type="NCBI Taxonomy" id="2488728"/>
    <lineage>
        <taxon>Bacteria</taxon>
        <taxon>Pseudomonadati</taxon>
        <taxon>Bacteroidota</taxon>
        <taxon>Flavobacteriia</taxon>
        <taxon>Flavobacteriales</taxon>
        <taxon>Flavobacteriaceae</taxon>
        <taxon>Paenimyroides</taxon>
    </lineage>
</organism>
<proteinExistence type="predicted"/>
<keyword evidence="3" id="KW-1185">Reference proteome</keyword>
<dbReference type="GO" id="GO:0016757">
    <property type="term" value="F:glycosyltransferase activity"/>
    <property type="evidence" value="ECO:0007669"/>
    <property type="project" value="UniProtKB-ARBA"/>
</dbReference>
<protein>
    <submittedName>
        <fullName evidence="2">Glycosyltransferase</fullName>
    </submittedName>
</protein>